<keyword evidence="1" id="KW-1015">Disulfide bond</keyword>
<comment type="similarity">
    <text evidence="1">Belongs to the IL-6 superfamily.</text>
</comment>
<dbReference type="GO" id="GO:0005615">
    <property type="term" value="C:extracellular space"/>
    <property type="evidence" value="ECO:0007669"/>
    <property type="project" value="UniProtKB-KW"/>
</dbReference>
<keyword evidence="4" id="KW-1185">Reference proteome</keyword>
<evidence type="ECO:0000313" key="4">
    <source>
        <dbReference type="Proteomes" id="UP001239994"/>
    </source>
</evidence>
<dbReference type="GO" id="GO:0005143">
    <property type="term" value="F:interleukin-12 receptor binding"/>
    <property type="evidence" value="ECO:0007669"/>
    <property type="project" value="InterPro"/>
</dbReference>
<evidence type="ECO:0000256" key="2">
    <source>
        <dbReference type="SAM" id="MobiDB-lite"/>
    </source>
</evidence>
<dbReference type="EMBL" id="JAROKS010000021">
    <property type="protein sequence ID" value="KAK1790551.1"/>
    <property type="molecule type" value="Genomic_DNA"/>
</dbReference>
<comment type="subunit">
    <text evidence="1">Heterodimer with IL12B; disulfide-linked. The heterodimer is known as interleukin IL-12.</text>
</comment>
<dbReference type="GO" id="GO:0006955">
    <property type="term" value="P:immune response"/>
    <property type="evidence" value="ECO:0007669"/>
    <property type="project" value="InterPro"/>
</dbReference>
<name>A0AAD8Z178_9TELE</name>
<dbReference type="InterPro" id="IPR009079">
    <property type="entry name" value="4_helix_cytokine-like_core"/>
</dbReference>
<dbReference type="GO" id="GO:0008083">
    <property type="term" value="F:growth factor activity"/>
    <property type="evidence" value="ECO:0007669"/>
    <property type="project" value="UniProtKB-KW"/>
</dbReference>
<sequence>TTCLMMVALMCRVTMGTPVRTSMDTASVAGAQSCTEHAKTLLTTLKSVLNKDKPTLFHGFKCADLDTEVIPNSSTVAACQPYEDTTCSDQRRSSFNETDCLASMREDLRHYQDKLAEYAESLSKFDAVTELKPILISVRDLQQNCPPLSTNETEKSPTNSPGPVDSFEERMSLCKQLKGFHLRAVTMNRALGYVSAGDYKR</sequence>
<evidence type="ECO:0000256" key="1">
    <source>
        <dbReference type="RuleBase" id="RU363133"/>
    </source>
</evidence>
<evidence type="ECO:0000313" key="3">
    <source>
        <dbReference type="EMBL" id="KAK1790551.1"/>
    </source>
</evidence>
<feature type="chain" id="PRO_5041771427" description="Interleukin-12 subunit alpha" evidence="1">
    <location>
        <begin position="17"/>
        <end position="201"/>
    </location>
</feature>
<dbReference type="Proteomes" id="UP001239994">
    <property type="component" value="Unassembled WGS sequence"/>
</dbReference>
<gene>
    <name evidence="1" type="primary">IL12A</name>
    <name evidence="3" type="ORF">P4O66_014016</name>
</gene>
<keyword evidence="1" id="KW-0964">Secreted</keyword>
<dbReference type="Pfam" id="PF03039">
    <property type="entry name" value="IL12"/>
    <property type="match status" value="1"/>
</dbReference>
<dbReference type="InterPro" id="IPR004281">
    <property type="entry name" value="IL-12_alpha"/>
</dbReference>
<dbReference type="Gene3D" id="1.20.1250.10">
    <property type="match status" value="1"/>
</dbReference>
<organism evidence="3 4">
    <name type="scientific">Electrophorus voltai</name>
    <dbReference type="NCBI Taxonomy" id="2609070"/>
    <lineage>
        <taxon>Eukaryota</taxon>
        <taxon>Metazoa</taxon>
        <taxon>Chordata</taxon>
        <taxon>Craniata</taxon>
        <taxon>Vertebrata</taxon>
        <taxon>Euteleostomi</taxon>
        <taxon>Actinopterygii</taxon>
        <taxon>Neopterygii</taxon>
        <taxon>Teleostei</taxon>
        <taxon>Ostariophysi</taxon>
        <taxon>Gymnotiformes</taxon>
        <taxon>Gymnotoidei</taxon>
        <taxon>Gymnotidae</taxon>
        <taxon>Electrophorus</taxon>
    </lineage>
</organism>
<feature type="signal peptide" evidence="1">
    <location>
        <begin position="1"/>
        <end position="16"/>
    </location>
</feature>
<feature type="non-terminal residue" evidence="3">
    <location>
        <position position="1"/>
    </location>
</feature>
<dbReference type="SUPFAM" id="SSF47266">
    <property type="entry name" value="4-helical cytokines"/>
    <property type="match status" value="1"/>
</dbReference>
<keyword evidence="1" id="KW-0732">Signal</keyword>
<dbReference type="GO" id="GO:0005125">
    <property type="term" value="F:cytokine activity"/>
    <property type="evidence" value="ECO:0007669"/>
    <property type="project" value="UniProtKB-KW"/>
</dbReference>
<reference evidence="3" key="1">
    <citation type="submission" date="2023-03" db="EMBL/GenBank/DDBJ databases">
        <title>Electrophorus voltai genome.</title>
        <authorList>
            <person name="Bian C."/>
        </authorList>
    </citation>
    <scope>NUCLEOTIDE SEQUENCE</scope>
    <source>
        <strain evidence="3">CB-2022</strain>
        <tissue evidence="3">Muscle</tissue>
    </source>
</reference>
<keyword evidence="1" id="KW-0339">Growth factor</keyword>
<keyword evidence="1" id="KW-0202">Cytokine</keyword>
<proteinExistence type="inferred from homology"/>
<dbReference type="AlphaFoldDB" id="A0AAD8Z178"/>
<feature type="compositionally biased region" description="Polar residues" evidence="2">
    <location>
        <begin position="145"/>
        <end position="161"/>
    </location>
</feature>
<comment type="subcellular location">
    <subcellularLocation>
        <location evidence="1">Secreted</location>
    </subcellularLocation>
</comment>
<feature type="region of interest" description="Disordered" evidence="2">
    <location>
        <begin position="145"/>
        <end position="165"/>
    </location>
</feature>
<protein>
    <recommendedName>
        <fullName evidence="1">Interleukin-12 subunit alpha</fullName>
        <shortName evidence="1">IL-12A</shortName>
    </recommendedName>
</protein>
<accession>A0AAD8Z178</accession>
<comment type="caution">
    <text evidence="3">The sequence shown here is derived from an EMBL/GenBank/DDBJ whole genome shotgun (WGS) entry which is preliminary data.</text>
</comment>